<evidence type="ECO:0000313" key="2">
    <source>
        <dbReference type="Proteomes" id="UP001162992"/>
    </source>
</evidence>
<gene>
    <name evidence="1" type="ORF">O6H91_04G013200</name>
</gene>
<organism evidence="1 2">
    <name type="scientific">Diphasiastrum complanatum</name>
    <name type="common">Issler's clubmoss</name>
    <name type="synonym">Lycopodium complanatum</name>
    <dbReference type="NCBI Taxonomy" id="34168"/>
    <lineage>
        <taxon>Eukaryota</taxon>
        <taxon>Viridiplantae</taxon>
        <taxon>Streptophyta</taxon>
        <taxon>Embryophyta</taxon>
        <taxon>Tracheophyta</taxon>
        <taxon>Lycopodiopsida</taxon>
        <taxon>Lycopodiales</taxon>
        <taxon>Lycopodiaceae</taxon>
        <taxon>Lycopodioideae</taxon>
        <taxon>Diphasiastrum</taxon>
    </lineage>
</organism>
<keyword evidence="2" id="KW-1185">Reference proteome</keyword>
<dbReference type="Proteomes" id="UP001162992">
    <property type="component" value="Chromosome 4"/>
</dbReference>
<reference evidence="2" key="1">
    <citation type="journal article" date="2024" name="Proc. Natl. Acad. Sci. U.S.A.">
        <title>Extraordinary preservation of gene collinearity over three hundred million years revealed in homosporous lycophytes.</title>
        <authorList>
            <person name="Li C."/>
            <person name="Wickell D."/>
            <person name="Kuo L.Y."/>
            <person name="Chen X."/>
            <person name="Nie B."/>
            <person name="Liao X."/>
            <person name="Peng D."/>
            <person name="Ji J."/>
            <person name="Jenkins J."/>
            <person name="Williams M."/>
            <person name="Shu S."/>
            <person name="Plott C."/>
            <person name="Barry K."/>
            <person name="Rajasekar S."/>
            <person name="Grimwood J."/>
            <person name="Han X."/>
            <person name="Sun S."/>
            <person name="Hou Z."/>
            <person name="He W."/>
            <person name="Dai G."/>
            <person name="Sun C."/>
            <person name="Schmutz J."/>
            <person name="Leebens-Mack J.H."/>
            <person name="Li F.W."/>
            <person name="Wang L."/>
        </authorList>
    </citation>
    <scope>NUCLEOTIDE SEQUENCE [LARGE SCALE GENOMIC DNA]</scope>
    <source>
        <strain evidence="2">cv. PW_Plant_1</strain>
    </source>
</reference>
<name>A0ACC2DUA1_DIPCM</name>
<accession>A0ACC2DUA1</accession>
<proteinExistence type="predicted"/>
<evidence type="ECO:0000313" key="1">
    <source>
        <dbReference type="EMBL" id="KAJ7557866.1"/>
    </source>
</evidence>
<protein>
    <submittedName>
        <fullName evidence="1">Uncharacterized protein</fullName>
    </submittedName>
</protein>
<dbReference type="EMBL" id="CM055095">
    <property type="protein sequence ID" value="KAJ7557866.1"/>
    <property type="molecule type" value="Genomic_DNA"/>
</dbReference>
<comment type="caution">
    <text evidence="1">The sequence shown here is derived from an EMBL/GenBank/DDBJ whole genome shotgun (WGS) entry which is preliminary data.</text>
</comment>
<sequence length="217" mass="24398">MQDEADARLEETRKLVEAKRALRQANLAPERPDASFLRGLDSSIRRNTAVIKKLKQINEEQKEGLLEELRAVNLSKFVSEAVVAICDAKLKGSDINAAVQICSLLHQRYKDFSSSLLQGLMKTFFPGKAGEDVDGDRSLRAMRKRSTLKFLMELYYCGVFEDASIFLNIIKDLTNVDNLRDRETTQTNLSLLVSFARQGRTLLGLNLGGPDVNEEVF</sequence>